<dbReference type="Proteomes" id="UP000257144">
    <property type="component" value="Unassembled WGS sequence"/>
</dbReference>
<evidence type="ECO:0000256" key="6">
    <source>
        <dbReference type="ARBA" id="ARBA00023136"/>
    </source>
</evidence>
<keyword evidence="4 8" id="KW-0812">Transmembrane</keyword>
<evidence type="ECO:0000256" key="3">
    <source>
        <dbReference type="ARBA" id="ARBA00022618"/>
    </source>
</evidence>
<dbReference type="Pfam" id="PF03799">
    <property type="entry name" value="FtsQ_DivIB_C"/>
    <property type="match status" value="1"/>
</dbReference>
<keyword evidence="5 8" id="KW-1133">Transmembrane helix</keyword>
<comment type="caution">
    <text evidence="10">The sequence shown here is derived from an EMBL/GenBank/DDBJ whole genome shotgun (WGS) entry which is preliminary data.</text>
</comment>
<dbReference type="EMBL" id="QNQT01000001">
    <property type="protein sequence ID" value="RDU38488.1"/>
    <property type="molecule type" value="Genomic_DNA"/>
</dbReference>
<evidence type="ECO:0000256" key="8">
    <source>
        <dbReference type="HAMAP-Rule" id="MF_00912"/>
    </source>
</evidence>
<comment type="subcellular location">
    <subcellularLocation>
        <location evidence="8">Cell membrane</location>
        <topology evidence="8">Single-pass type II membrane protein</topology>
    </subcellularLocation>
    <subcellularLocation>
        <location evidence="1">Membrane</location>
    </subcellularLocation>
    <text evidence="8">Localizes to the division septum.</text>
</comment>
<dbReference type="OrthoDB" id="1819027at2"/>
<evidence type="ECO:0000256" key="5">
    <source>
        <dbReference type="ARBA" id="ARBA00022989"/>
    </source>
</evidence>
<comment type="function">
    <text evidence="8">Cell division protein that may be involved in stabilizing or promoting the assembly of the division complex.</text>
</comment>
<evidence type="ECO:0000256" key="1">
    <source>
        <dbReference type="ARBA" id="ARBA00004370"/>
    </source>
</evidence>
<keyword evidence="6 8" id="KW-0472">Membrane</keyword>
<keyword evidence="7 8" id="KW-0131">Cell cycle</keyword>
<dbReference type="InterPro" id="IPR034746">
    <property type="entry name" value="POTRA"/>
</dbReference>
<evidence type="ECO:0000259" key="9">
    <source>
        <dbReference type="PROSITE" id="PS51779"/>
    </source>
</evidence>
<dbReference type="Pfam" id="PF08478">
    <property type="entry name" value="POTRA_1"/>
    <property type="match status" value="1"/>
</dbReference>
<keyword evidence="11" id="KW-1185">Reference proteome</keyword>
<dbReference type="InterPro" id="IPR050487">
    <property type="entry name" value="FtsQ_DivIB"/>
</dbReference>
<evidence type="ECO:0000256" key="7">
    <source>
        <dbReference type="ARBA" id="ARBA00023306"/>
    </source>
</evidence>
<evidence type="ECO:0000256" key="2">
    <source>
        <dbReference type="ARBA" id="ARBA00022475"/>
    </source>
</evidence>
<feature type="domain" description="POTRA" evidence="9">
    <location>
        <begin position="50"/>
        <end position="118"/>
    </location>
</feature>
<accession>A0A3D8GVJ8</accession>
<proteinExistence type="inferred from homology"/>
<dbReference type="InterPro" id="IPR026580">
    <property type="entry name" value="DivIB"/>
</dbReference>
<keyword evidence="2 8" id="KW-1003">Cell membrane</keyword>
<dbReference type="GO" id="GO:0032153">
    <property type="term" value="C:cell division site"/>
    <property type="evidence" value="ECO:0007669"/>
    <property type="project" value="UniProtKB-UniRule"/>
</dbReference>
<dbReference type="Gene3D" id="3.40.50.10960">
    <property type="match status" value="1"/>
</dbReference>
<name>A0A3D8GVJ8_9BACI</name>
<dbReference type="InterPro" id="IPR013685">
    <property type="entry name" value="POTRA_FtsQ_type"/>
</dbReference>
<reference evidence="10 11" key="1">
    <citation type="submission" date="2018-07" db="EMBL/GenBank/DDBJ databases">
        <title>Bacillus sp. YLB-04 draft genome sequence.</title>
        <authorList>
            <person name="Yu L."/>
            <person name="Tang X."/>
        </authorList>
    </citation>
    <scope>NUCLEOTIDE SEQUENCE [LARGE SCALE GENOMIC DNA]</scope>
    <source>
        <strain evidence="10 11">YLB-04</strain>
    </source>
</reference>
<dbReference type="HAMAP" id="MF_00912">
    <property type="entry name" value="DivIB"/>
    <property type="match status" value="1"/>
</dbReference>
<dbReference type="GO" id="GO:0043093">
    <property type="term" value="P:FtsZ-dependent cytokinesis"/>
    <property type="evidence" value="ECO:0007669"/>
    <property type="project" value="UniProtKB-UniRule"/>
</dbReference>
<dbReference type="Gene3D" id="3.10.20.310">
    <property type="entry name" value="membrane protein fhac"/>
    <property type="match status" value="1"/>
</dbReference>
<dbReference type="PANTHER" id="PTHR37820:SF1">
    <property type="entry name" value="CELL DIVISION PROTEIN FTSQ"/>
    <property type="match status" value="1"/>
</dbReference>
<evidence type="ECO:0000313" key="11">
    <source>
        <dbReference type="Proteomes" id="UP000257144"/>
    </source>
</evidence>
<dbReference type="RefSeq" id="WP_115450408.1">
    <property type="nucleotide sequence ID" value="NZ_QNQT01000001.1"/>
</dbReference>
<sequence>MQKGKVLTLEDRIPKLKEQRRKKANRRLTLLLFMFFILIAGVIYIQSPLSHVSSIEVNGNSVYEDTELVRATGISDKTNIWKINKEKAAGQLEKFPEIKNASVKLVFPNKIEIAITEHRRIAYLAKNAGFYPVMENGKVLPGNKKESLSENVPVLMGFKEGKVLDEMCSSLLSLPEEIYNSISEIHYTPQKTDEFHVSLFMNDGFEVSASLRTFAEKMAHYPSIVSQLDPNVKGVIDLEVGSYFKAYEKEGEEGLEEESEG</sequence>
<dbReference type="AlphaFoldDB" id="A0A3D8GVJ8"/>
<dbReference type="InterPro" id="IPR005548">
    <property type="entry name" value="Cell_div_FtsQ/DivIB_C"/>
</dbReference>
<comment type="similarity">
    <text evidence="8">Belongs to the FtsQ/DivIB family. DivIB subfamily.</text>
</comment>
<dbReference type="PANTHER" id="PTHR37820">
    <property type="entry name" value="CELL DIVISION PROTEIN DIVIB"/>
    <property type="match status" value="1"/>
</dbReference>
<organism evidence="10 11">
    <name type="scientific">Neobacillus piezotolerans</name>
    <dbReference type="NCBI Taxonomy" id="2259171"/>
    <lineage>
        <taxon>Bacteria</taxon>
        <taxon>Bacillati</taxon>
        <taxon>Bacillota</taxon>
        <taxon>Bacilli</taxon>
        <taxon>Bacillales</taxon>
        <taxon>Bacillaceae</taxon>
        <taxon>Neobacillus</taxon>
    </lineage>
</organism>
<protein>
    <recommendedName>
        <fullName evidence="8">Cell division protein DivIB</fullName>
    </recommendedName>
</protein>
<gene>
    <name evidence="8" type="primary">divIB</name>
    <name evidence="10" type="ORF">DRW41_02685</name>
</gene>
<evidence type="ECO:0000256" key="4">
    <source>
        <dbReference type="ARBA" id="ARBA00022692"/>
    </source>
</evidence>
<evidence type="ECO:0000313" key="10">
    <source>
        <dbReference type="EMBL" id="RDU38488.1"/>
    </source>
</evidence>
<dbReference type="GO" id="GO:0005886">
    <property type="term" value="C:plasma membrane"/>
    <property type="evidence" value="ECO:0007669"/>
    <property type="project" value="UniProtKB-SubCell"/>
</dbReference>
<keyword evidence="3 8" id="KW-0132">Cell division</keyword>
<feature type="transmembrane region" description="Helical" evidence="8">
    <location>
        <begin position="28"/>
        <end position="45"/>
    </location>
</feature>
<dbReference type="PROSITE" id="PS51779">
    <property type="entry name" value="POTRA"/>
    <property type="match status" value="1"/>
</dbReference>